<feature type="region of interest" description="Disordered" evidence="4">
    <location>
        <begin position="373"/>
        <end position="413"/>
    </location>
</feature>
<dbReference type="InterPro" id="IPR013968">
    <property type="entry name" value="PKS_KR"/>
</dbReference>
<dbReference type="GO" id="GO:0003824">
    <property type="term" value="F:catalytic activity"/>
    <property type="evidence" value="ECO:0007669"/>
    <property type="project" value="InterPro"/>
</dbReference>
<feature type="compositionally biased region" description="Low complexity" evidence="4">
    <location>
        <begin position="1520"/>
        <end position="1539"/>
    </location>
</feature>
<dbReference type="Pfam" id="PF08659">
    <property type="entry name" value="KR"/>
    <property type="match status" value="1"/>
</dbReference>
<evidence type="ECO:0000256" key="4">
    <source>
        <dbReference type="SAM" id="MobiDB-lite"/>
    </source>
</evidence>
<comment type="cofactor">
    <cofactor evidence="1">
        <name>pantetheine 4'-phosphate</name>
        <dbReference type="ChEBI" id="CHEBI:47942"/>
    </cofactor>
</comment>
<keyword evidence="2" id="KW-0596">Phosphopantetheine</keyword>
<dbReference type="GO" id="GO:0005737">
    <property type="term" value="C:cytoplasm"/>
    <property type="evidence" value="ECO:0007669"/>
    <property type="project" value="TreeGrafter"/>
</dbReference>
<feature type="domain" description="Carrier" evidence="5">
    <location>
        <begin position="1431"/>
        <end position="1506"/>
    </location>
</feature>
<dbReference type="SUPFAM" id="SSF47336">
    <property type="entry name" value="ACP-like"/>
    <property type="match status" value="2"/>
</dbReference>
<dbReference type="GO" id="GO:0031177">
    <property type="term" value="F:phosphopantetheine binding"/>
    <property type="evidence" value="ECO:0007669"/>
    <property type="project" value="InterPro"/>
</dbReference>
<dbReference type="PROSITE" id="PS00455">
    <property type="entry name" value="AMP_BINDING"/>
    <property type="match status" value="1"/>
</dbReference>
<accession>A0A1G6YKH7</accession>
<protein>
    <submittedName>
        <fullName evidence="6">Amino acid adenylation domain-containing protein</fullName>
    </submittedName>
</protein>
<dbReference type="Gene3D" id="3.40.50.720">
    <property type="entry name" value="NAD(P)-binding Rossmann-like Domain"/>
    <property type="match status" value="2"/>
</dbReference>
<dbReference type="PROSITE" id="PS50075">
    <property type="entry name" value="CARRIER"/>
    <property type="match status" value="2"/>
</dbReference>
<dbReference type="InterPro" id="IPR006162">
    <property type="entry name" value="Ppantetheine_attach_site"/>
</dbReference>
<keyword evidence="3" id="KW-0597">Phosphoprotein</keyword>
<evidence type="ECO:0000256" key="3">
    <source>
        <dbReference type="ARBA" id="ARBA00022553"/>
    </source>
</evidence>
<dbReference type="InterPro" id="IPR001242">
    <property type="entry name" value="Condensation_dom"/>
</dbReference>
<dbReference type="GO" id="GO:0017000">
    <property type="term" value="P:antibiotic biosynthetic process"/>
    <property type="evidence" value="ECO:0007669"/>
    <property type="project" value="UniProtKB-ARBA"/>
</dbReference>
<dbReference type="Proteomes" id="UP000182100">
    <property type="component" value="Unassembled WGS sequence"/>
</dbReference>
<keyword evidence="7" id="KW-1185">Reference proteome</keyword>
<feature type="compositionally biased region" description="Low complexity" evidence="4">
    <location>
        <begin position="1989"/>
        <end position="2002"/>
    </location>
</feature>
<dbReference type="PANTHER" id="PTHR45527">
    <property type="entry name" value="NONRIBOSOMAL PEPTIDE SYNTHETASE"/>
    <property type="match status" value="1"/>
</dbReference>
<dbReference type="PANTHER" id="PTHR45527:SF1">
    <property type="entry name" value="FATTY ACID SYNTHASE"/>
    <property type="match status" value="1"/>
</dbReference>
<dbReference type="InterPro" id="IPR010071">
    <property type="entry name" value="AA_adenyl_dom"/>
</dbReference>
<evidence type="ECO:0000256" key="1">
    <source>
        <dbReference type="ARBA" id="ARBA00001957"/>
    </source>
</evidence>
<dbReference type="InterPro" id="IPR036291">
    <property type="entry name" value="NAD(P)-bd_dom_sf"/>
</dbReference>
<dbReference type="Pfam" id="PF13193">
    <property type="entry name" value="AMP-binding_C"/>
    <property type="match status" value="1"/>
</dbReference>
<dbReference type="Pfam" id="PF00550">
    <property type="entry name" value="PP-binding"/>
    <property type="match status" value="2"/>
</dbReference>
<evidence type="ECO:0000259" key="5">
    <source>
        <dbReference type="PROSITE" id="PS50075"/>
    </source>
</evidence>
<dbReference type="InterPro" id="IPR036736">
    <property type="entry name" value="ACP-like_sf"/>
</dbReference>
<feature type="region of interest" description="Disordered" evidence="4">
    <location>
        <begin position="1"/>
        <end position="32"/>
    </location>
</feature>
<dbReference type="InterPro" id="IPR045851">
    <property type="entry name" value="AMP-bd_C_sf"/>
</dbReference>
<feature type="region of interest" description="Disordered" evidence="4">
    <location>
        <begin position="1397"/>
        <end position="1434"/>
    </location>
</feature>
<dbReference type="Gene3D" id="3.30.300.30">
    <property type="match status" value="1"/>
</dbReference>
<dbReference type="SUPFAM" id="SSF52777">
    <property type="entry name" value="CoA-dependent acyltransferases"/>
    <property type="match status" value="4"/>
</dbReference>
<dbReference type="SMART" id="SM00822">
    <property type="entry name" value="PKS_KR"/>
    <property type="match status" value="1"/>
</dbReference>
<dbReference type="InterPro" id="IPR020806">
    <property type="entry name" value="PKS_PP-bd"/>
</dbReference>
<dbReference type="Gene3D" id="2.30.38.10">
    <property type="entry name" value="Luciferase, Domain 3"/>
    <property type="match status" value="1"/>
</dbReference>
<dbReference type="InterPro" id="IPR009081">
    <property type="entry name" value="PP-bd_ACP"/>
</dbReference>
<dbReference type="PROSITE" id="PS00012">
    <property type="entry name" value="PHOSPHOPANTETHEINE"/>
    <property type="match status" value="1"/>
</dbReference>
<dbReference type="Gene3D" id="3.30.559.10">
    <property type="entry name" value="Chloramphenicol acetyltransferase-like domain"/>
    <property type="match status" value="2"/>
</dbReference>
<dbReference type="InterPro" id="IPR023213">
    <property type="entry name" value="CAT-like_dom_sf"/>
</dbReference>
<dbReference type="SUPFAM" id="SSF51735">
    <property type="entry name" value="NAD(P)-binding Rossmann-fold domains"/>
    <property type="match status" value="2"/>
</dbReference>
<dbReference type="SUPFAM" id="SSF56801">
    <property type="entry name" value="Acetyl-CoA synthetase-like"/>
    <property type="match status" value="1"/>
</dbReference>
<dbReference type="InterPro" id="IPR057326">
    <property type="entry name" value="KR_dom"/>
</dbReference>
<dbReference type="GO" id="GO:0043041">
    <property type="term" value="P:amino acid activation for nonribosomal peptide biosynthetic process"/>
    <property type="evidence" value="ECO:0007669"/>
    <property type="project" value="TreeGrafter"/>
</dbReference>
<dbReference type="GO" id="GO:0044550">
    <property type="term" value="P:secondary metabolite biosynthetic process"/>
    <property type="evidence" value="ECO:0007669"/>
    <property type="project" value="TreeGrafter"/>
</dbReference>
<dbReference type="CDD" id="cd05930">
    <property type="entry name" value="A_NRPS"/>
    <property type="match status" value="1"/>
</dbReference>
<name>A0A1G6YKH7_9ACTN</name>
<dbReference type="STRING" id="67344.SAMN05216505_11391"/>
<feature type="compositionally biased region" description="Gly residues" evidence="4">
    <location>
        <begin position="10"/>
        <end position="19"/>
    </location>
</feature>
<dbReference type="Gene3D" id="3.30.559.30">
    <property type="entry name" value="Nonribosomal peptide synthetase, condensation domain"/>
    <property type="match status" value="2"/>
</dbReference>
<sequence>MRSVAPEAGRGPGTGGGPDGPDRPERLPADGTFLVTGGAGGIGSALARDLAGRGRPVLVLAGRSPHPPAGLLKELAGLGAEARYVAADLTVPGDVERLVGGLPPLDAVFHAAGVVRPGSLRGTDVPETVEALGAKTLGTVLLSGALRRHGQRPGVCVAFSSVSSVVHGLAGALGAYAAANAFLDSFAGAECLAGRPWLSVNLGPFAETGLAVAAGAGLPTGGAGGGGRPLATASALAALRAACATGATQLVVADLAPGARPAAAPPRPARRPGAEDAAGPAGTGRHRPSAASGTAVVLRELLAQSLGVPASGVDDDTPFLRLGLDSLGAVDLVKKLERKLGRQLPTTLFFEHRTVRELSAHLDLEDLAGVPSGAAATDRRAKAGSGPGDSPGHAPGEGPGHGSGEGSDDGRGFALTPVQRALYTSSRLYPELPARGHLRLTVRGPLDTGLLGRALETLAERHGMLRLRVDDPDGVPVQRVAPPVPLRDWFEVRDCAADEVADAETAVCNRPFDLAALPPLRALLLRREPGLAHLVLVVHHAAADGYSLNVLAEELCRAYADLHHGRRPRQALPAPDFARYASGRASSGSAERHADRQYWAERLATLGAPLPLPYDGGPDAPVCGPSGPIVQYYGELGPDLTTGLERLAAARGVSLFHLLLAAYVRCLARWSGRRDVAVNVARARREDRFDGVERLVGPLADTLPLLCATTDDETVVALAERLRGIWLRSERHAGLSSLDLAALLPGARPGADTGTRAGSGSGFGERTVSPAGFSFARFPAEPAADCPVEMRATAAGTGSAATRLSLLCWADGPQLRLSWNYPEPLFRRTTVARLDREFRAELAALCAPRPAPDTRPAPAPVAPSPSVRGDGSVPLVARLLERFRAAPGAVAVDTVDAVDVLGAADALGPAGTSLTYGALDHASARLAARLHARGVRPGDLVGLLTEPGPDTVVGVVGILRAGAGWVPLDPEHPTARLAGQLARTGATTVVCHAATRHAAAALPTVRAVPVVDDGPPDADADAGVTAPAAAPAASSDAEAIAYVIFTSGSTGRPKAVPITHRAVENYLDWAVATFGYGPGDRLAQTASPCFDASVRQVLAPLLVGGTVVTVPRHLLRDPELLLARVERARVTVWSSVPTLWEQLLSAAEERVRSGAGLPGLTALRWVHVGGEALPVDHVRRWFDLFGSGARIANLYGPTETTVNATCQILDARPGDEVRQVPIGRPVAGTDLEVVRADGTACAPDEPGELLIAGVGLSPGYLGEPEVTARAFTVRAGRRWYRSGDRVRRSADGTVEFLGRLDGQVKIRGNRVEPGEVEAALQELPGIARAVVTAHEGRLLAFVTLRSPAGAPDTREMRRRLAGVLPSYMIPAGITCVDALPLTGTGKVDRLALVNASSRSVPAAPDDDRAPSGAPEDGRASSAAPDGGGASAPATATERRVAAVWSDLLRVEPVHREDDFFDLGGDSLLVLRVFARLAEHGAPLPRPTAVYRHRTLAALSAAIDAAAAEAEPRSVIPAPASSSLAVPPASSASTAPAVRPLPAGDDRTAPFPVTPGQRGFLLAEALAPGGGTWLARIRLSGPLDPEVFQAAVDLLVERHGMLRTVFPAGARPPVQQELPPSLRLPVAFETVASTGEVDERAAAEADRRLETWAWPLVRLRVLSLSAREHTLLVHAHHVIGDGYSAALLLRELTEVYDRLADGDSAASRLAPLRGDFRDHVRWSAESGRGTGVTGTAAAERRARVCAPYRPPVLRPAAATGDGGAADRAGVASGGVRFDSSEFTLGASSATALRALASRERATSYAPLLTAYHQELTALTGRSDLIVGLAVSGRDSALPDAHRIFGPFASAVPVRPAPAGPTGPAGTGPAGAEGFARALRRVAAEAEEARVHEDVVPRRADGLPLTSQFFFTFLDFSALAPAAGGTARLSWEAGDSTFLPPSSMTDVFMAVRPDGDGLRVTVRGAVQAFAPGALDRFTASLRRRLERAAAGDDGAPDRPGAGRPETGGPPVRRSAAPRSATGAPGERDTMDAALIGYLPAPEHLARLAGLPASALPREEVRAMLFPDGAPRLVETVGTPLGRSGFVSVPLFADELPADTGLVGHIARAVSLSAARGARCVSLAGMIPSLTGYGFDVLRSGPHPATVTTGHAATVVSVVKTVHAALEATGRDLSDLDVAFAGLGSIGASSLELLLSLAARPPRRLLLCDVRGSGPRLTALGRRLRERGLVGAAGFEVVEAERVLPDAVHGADLLVTAVSGATAVLDVDRLRPGAVVVDDSFPHCFDTGRALSRMRERKDVLVLGGGLLHVGRTDREIAGDLPDAAAAGYLAQPRLEGTLASCRFESLLHAAGHGLPPVHGLVDAGTALAHWDAMERAGVSAAPLHLLGHTVDAAATGGEAVRS</sequence>
<evidence type="ECO:0000256" key="2">
    <source>
        <dbReference type="ARBA" id="ARBA00022450"/>
    </source>
</evidence>
<evidence type="ECO:0000313" key="6">
    <source>
        <dbReference type="EMBL" id="SDD90830.1"/>
    </source>
</evidence>
<proteinExistence type="predicted"/>
<dbReference type="Gene3D" id="1.10.1200.10">
    <property type="entry name" value="ACP-like"/>
    <property type="match status" value="2"/>
</dbReference>
<feature type="region of interest" description="Disordered" evidence="4">
    <location>
        <begin position="1520"/>
        <end position="1547"/>
    </location>
</feature>
<feature type="compositionally biased region" description="Gly residues" evidence="4">
    <location>
        <begin position="385"/>
        <end position="405"/>
    </location>
</feature>
<dbReference type="SMART" id="SM00823">
    <property type="entry name" value="PKS_PP"/>
    <property type="match status" value="2"/>
</dbReference>
<dbReference type="InterPro" id="IPR020845">
    <property type="entry name" value="AMP-binding_CS"/>
</dbReference>
<dbReference type="Pfam" id="PF00668">
    <property type="entry name" value="Condensation"/>
    <property type="match status" value="2"/>
</dbReference>
<organism evidence="6 7">
    <name type="scientific">Streptomyces prasinopilosus</name>
    <dbReference type="NCBI Taxonomy" id="67344"/>
    <lineage>
        <taxon>Bacteria</taxon>
        <taxon>Bacillati</taxon>
        <taxon>Actinomycetota</taxon>
        <taxon>Actinomycetes</taxon>
        <taxon>Kitasatosporales</taxon>
        <taxon>Streptomycetaceae</taxon>
        <taxon>Streptomyces</taxon>
    </lineage>
</organism>
<dbReference type="NCBIfam" id="TIGR01733">
    <property type="entry name" value="AA-adenyl-dom"/>
    <property type="match status" value="1"/>
</dbReference>
<dbReference type="Gene3D" id="3.40.50.980">
    <property type="match status" value="2"/>
</dbReference>
<dbReference type="InterPro" id="IPR000873">
    <property type="entry name" value="AMP-dep_synth/lig_dom"/>
</dbReference>
<feature type="region of interest" description="Disordered" evidence="4">
    <location>
        <begin position="259"/>
        <end position="289"/>
    </location>
</feature>
<dbReference type="SMART" id="SM01294">
    <property type="entry name" value="PKS_PP_betabranch"/>
    <property type="match status" value="1"/>
</dbReference>
<dbReference type="InterPro" id="IPR025110">
    <property type="entry name" value="AMP-bd_C"/>
</dbReference>
<feature type="region of interest" description="Disordered" evidence="4">
    <location>
        <begin position="1985"/>
        <end position="2025"/>
    </location>
</feature>
<gene>
    <name evidence="6" type="ORF">SAMN05216505_11391</name>
</gene>
<feature type="domain" description="Carrier" evidence="5">
    <location>
        <begin position="292"/>
        <end position="366"/>
    </location>
</feature>
<evidence type="ECO:0000313" key="7">
    <source>
        <dbReference type="Proteomes" id="UP000182100"/>
    </source>
</evidence>
<dbReference type="EMBL" id="FMZK01000013">
    <property type="protein sequence ID" value="SDD90830.1"/>
    <property type="molecule type" value="Genomic_DNA"/>
</dbReference>
<feature type="compositionally biased region" description="Low complexity" evidence="4">
    <location>
        <begin position="1419"/>
        <end position="1434"/>
    </location>
</feature>
<dbReference type="GO" id="GO:0008610">
    <property type="term" value="P:lipid biosynthetic process"/>
    <property type="evidence" value="ECO:0007669"/>
    <property type="project" value="UniProtKB-ARBA"/>
</dbReference>
<reference evidence="7" key="1">
    <citation type="submission" date="2016-10" db="EMBL/GenBank/DDBJ databases">
        <authorList>
            <person name="Varghese N."/>
            <person name="Submissions S."/>
        </authorList>
    </citation>
    <scope>NUCLEOTIDE SEQUENCE [LARGE SCALE GENOMIC DNA]</scope>
    <source>
        <strain evidence="7">CGMCC 4.3504</strain>
    </source>
</reference>
<dbReference type="Pfam" id="PF00501">
    <property type="entry name" value="AMP-binding"/>
    <property type="match status" value="1"/>
</dbReference>